<evidence type="ECO:0000313" key="16">
    <source>
        <dbReference type="Proteomes" id="UP000317691"/>
    </source>
</evidence>
<evidence type="ECO:0000256" key="5">
    <source>
        <dbReference type="ARBA" id="ARBA00001954"/>
    </source>
</evidence>
<accession>A0A538TME0</accession>
<evidence type="ECO:0000256" key="6">
    <source>
        <dbReference type="ARBA" id="ARBA00009541"/>
    </source>
</evidence>
<comment type="cofactor">
    <cofactor evidence="10 13">
        <name>a divalent metal cation</name>
        <dbReference type="ChEBI" id="CHEBI:60240"/>
    </cofactor>
    <text evidence="10 13">Binds 1 divalent metal cation per subunit.</text>
</comment>
<comment type="function">
    <text evidence="10">Catalyzes the reversible epimerization of D-ribulose 5-phosphate to D-xylulose 5-phosphate.</text>
</comment>
<feature type="binding site" evidence="14">
    <location>
        <begin position="159"/>
        <end position="162"/>
    </location>
    <ligand>
        <name>substrate</name>
    </ligand>
</feature>
<dbReference type="HAMAP" id="MF_02227">
    <property type="entry name" value="RPE"/>
    <property type="match status" value="1"/>
</dbReference>
<dbReference type="SUPFAM" id="SSF51366">
    <property type="entry name" value="Ribulose-phoshate binding barrel"/>
    <property type="match status" value="1"/>
</dbReference>
<comment type="caution">
    <text evidence="15">The sequence shown here is derived from an EMBL/GenBank/DDBJ whole genome shotgun (WGS) entry which is preliminary data.</text>
</comment>
<evidence type="ECO:0000256" key="13">
    <source>
        <dbReference type="PIRSR" id="PIRSR001461-2"/>
    </source>
</evidence>
<dbReference type="InterPro" id="IPR000056">
    <property type="entry name" value="Ribul_P_3_epim-like"/>
</dbReference>
<dbReference type="EMBL" id="VBOZ01000017">
    <property type="protein sequence ID" value="TMQ64787.1"/>
    <property type="molecule type" value="Genomic_DNA"/>
</dbReference>
<evidence type="ECO:0000256" key="1">
    <source>
        <dbReference type="ARBA" id="ARBA00001782"/>
    </source>
</evidence>
<dbReference type="GO" id="GO:0006098">
    <property type="term" value="P:pentose-phosphate shunt"/>
    <property type="evidence" value="ECO:0007669"/>
    <property type="project" value="UniProtKB-UniRule"/>
</dbReference>
<dbReference type="EC" id="5.1.3.1" evidence="7 10"/>
<dbReference type="PIRSF" id="PIRSF001461">
    <property type="entry name" value="RPE"/>
    <property type="match status" value="1"/>
</dbReference>
<evidence type="ECO:0000256" key="2">
    <source>
        <dbReference type="ARBA" id="ARBA00001936"/>
    </source>
</evidence>
<evidence type="ECO:0000256" key="12">
    <source>
        <dbReference type="PIRSR" id="PIRSR001461-1"/>
    </source>
</evidence>
<feature type="binding site" evidence="10 13">
    <location>
        <position position="192"/>
    </location>
    <ligand>
        <name>a divalent metal cation</name>
        <dbReference type="ChEBI" id="CHEBI:60240"/>
    </ligand>
</feature>
<sequence>MSGATRGAAPAQPWAKPGRVRICPSILSADFARLGEEIARVERAEADFLHVDIMDGQFVPSLTFGPMVVEAIRRLTRLPLDVHLMIVEPLRFLDAFATAGASHLIVHIETVADPIAAASAIRARGLRAGLSVKPGTPIEPFLAALSAIDVALVMTVEPGAGGQTFLPGSPERIARVRAAIDAGRLDCLLEVDGGITEETAAVAARAGADTFVAGHSIFHARDPEGAIRRIREVLARP</sequence>
<dbReference type="CDD" id="cd00429">
    <property type="entry name" value="RPE"/>
    <property type="match status" value="1"/>
</dbReference>
<keyword evidence="13" id="KW-0170">Cobalt</keyword>
<evidence type="ECO:0000313" key="15">
    <source>
        <dbReference type="EMBL" id="TMQ64787.1"/>
    </source>
</evidence>
<dbReference type="NCBIfam" id="NF004076">
    <property type="entry name" value="PRK05581.1-4"/>
    <property type="match status" value="1"/>
</dbReference>
<evidence type="ECO:0000256" key="8">
    <source>
        <dbReference type="ARBA" id="ARBA00022723"/>
    </source>
</evidence>
<comment type="caution">
    <text evidence="10">Lacks conserved residue(s) required for the propagation of feature annotation.</text>
</comment>
<dbReference type="GO" id="GO:0046872">
    <property type="term" value="F:metal ion binding"/>
    <property type="evidence" value="ECO:0007669"/>
    <property type="project" value="UniProtKB-UniRule"/>
</dbReference>
<dbReference type="GO" id="GO:0004750">
    <property type="term" value="F:D-ribulose-phosphate 3-epimerase activity"/>
    <property type="evidence" value="ECO:0007669"/>
    <property type="project" value="UniProtKB-UniRule"/>
</dbReference>
<dbReference type="Proteomes" id="UP000317691">
    <property type="component" value="Unassembled WGS sequence"/>
</dbReference>
<dbReference type="PANTHER" id="PTHR11749">
    <property type="entry name" value="RIBULOSE-5-PHOSPHATE-3-EPIMERASE"/>
    <property type="match status" value="1"/>
</dbReference>
<comment type="pathway">
    <text evidence="10">Carbohydrate degradation.</text>
</comment>
<comment type="similarity">
    <text evidence="6 10 11">Belongs to the ribulose-phosphate 3-epimerase family.</text>
</comment>
<dbReference type="PROSITE" id="PS01086">
    <property type="entry name" value="RIBUL_P_3_EPIMER_2"/>
    <property type="match status" value="1"/>
</dbReference>
<keyword evidence="9 10" id="KW-0413">Isomerase</keyword>
<reference evidence="15 16" key="1">
    <citation type="journal article" date="2019" name="Nat. Microbiol.">
        <title>Mediterranean grassland soil C-N compound turnover is dependent on rainfall and depth, and is mediated by genomically divergent microorganisms.</title>
        <authorList>
            <person name="Diamond S."/>
            <person name="Andeer P.F."/>
            <person name="Li Z."/>
            <person name="Crits-Christoph A."/>
            <person name="Burstein D."/>
            <person name="Anantharaman K."/>
            <person name="Lane K.R."/>
            <person name="Thomas B.C."/>
            <person name="Pan C."/>
            <person name="Northen T.R."/>
            <person name="Banfield J.F."/>
        </authorList>
    </citation>
    <scope>NUCLEOTIDE SEQUENCE [LARGE SCALE GENOMIC DNA]</scope>
    <source>
        <strain evidence="15">WS_9</strain>
    </source>
</reference>
<dbReference type="InterPro" id="IPR013785">
    <property type="entry name" value="Aldolase_TIM"/>
</dbReference>
<keyword evidence="10 11" id="KW-0119">Carbohydrate metabolism</keyword>
<evidence type="ECO:0000256" key="14">
    <source>
        <dbReference type="PIRSR" id="PIRSR001461-3"/>
    </source>
</evidence>
<keyword evidence="13" id="KW-0464">Manganese</keyword>
<evidence type="ECO:0000256" key="9">
    <source>
        <dbReference type="ARBA" id="ARBA00023235"/>
    </source>
</evidence>
<organism evidence="15 16">
    <name type="scientific">Eiseniibacteriota bacterium</name>
    <dbReference type="NCBI Taxonomy" id="2212470"/>
    <lineage>
        <taxon>Bacteria</taxon>
        <taxon>Candidatus Eiseniibacteriota</taxon>
    </lineage>
</organism>
<comment type="cofactor">
    <cofactor evidence="2">
        <name>Mn(2+)</name>
        <dbReference type="ChEBI" id="CHEBI:29035"/>
    </cofactor>
</comment>
<dbReference type="Gene3D" id="3.20.20.70">
    <property type="entry name" value="Aldolase class I"/>
    <property type="match status" value="1"/>
</dbReference>
<proteinExistence type="inferred from homology"/>
<feature type="binding site" evidence="10 14">
    <location>
        <position position="25"/>
    </location>
    <ligand>
        <name>substrate</name>
    </ligand>
</feature>
<feature type="binding site" evidence="10 13">
    <location>
        <position position="83"/>
    </location>
    <ligand>
        <name>a divalent metal cation</name>
        <dbReference type="ChEBI" id="CHEBI:60240"/>
    </ligand>
</feature>
<evidence type="ECO:0000256" key="7">
    <source>
        <dbReference type="ARBA" id="ARBA00013188"/>
    </source>
</evidence>
<dbReference type="Pfam" id="PF00834">
    <property type="entry name" value="Ribul_P_3_epim"/>
    <property type="match status" value="1"/>
</dbReference>
<feature type="binding site" evidence="14">
    <location>
        <position position="194"/>
    </location>
    <ligand>
        <name>substrate</name>
    </ligand>
</feature>
<evidence type="ECO:0000256" key="10">
    <source>
        <dbReference type="HAMAP-Rule" id="MF_02227"/>
    </source>
</evidence>
<dbReference type="GO" id="GO:0019323">
    <property type="term" value="P:pentose catabolic process"/>
    <property type="evidence" value="ECO:0007669"/>
    <property type="project" value="UniProtKB-UniRule"/>
</dbReference>
<feature type="active site" description="Proton donor" evidence="10 12">
    <location>
        <position position="192"/>
    </location>
</feature>
<feature type="binding site" evidence="10">
    <location>
        <begin position="192"/>
        <end position="194"/>
    </location>
    <ligand>
        <name>substrate</name>
    </ligand>
</feature>
<feature type="binding site" evidence="10 14">
    <location>
        <position position="83"/>
    </location>
    <ligand>
        <name>substrate</name>
    </ligand>
</feature>
<evidence type="ECO:0000256" key="4">
    <source>
        <dbReference type="ARBA" id="ARBA00001947"/>
    </source>
</evidence>
<evidence type="ECO:0000256" key="11">
    <source>
        <dbReference type="PIRNR" id="PIRNR001461"/>
    </source>
</evidence>
<dbReference type="NCBIfam" id="TIGR01163">
    <property type="entry name" value="rpe"/>
    <property type="match status" value="1"/>
</dbReference>
<keyword evidence="8 10" id="KW-0479">Metal-binding</keyword>
<dbReference type="AlphaFoldDB" id="A0A538TME0"/>
<feature type="binding site" evidence="10 13">
    <location>
        <position position="52"/>
    </location>
    <ligand>
        <name>a divalent metal cation</name>
        <dbReference type="ChEBI" id="CHEBI:60240"/>
    </ligand>
</feature>
<dbReference type="InterPro" id="IPR026019">
    <property type="entry name" value="Ribul_P_3_epim"/>
</dbReference>
<protein>
    <recommendedName>
        <fullName evidence="7 10">Ribulose-phosphate 3-epimerase</fullName>
        <ecNumber evidence="7 10">5.1.3.1</ecNumber>
    </recommendedName>
</protein>
<evidence type="ECO:0000256" key="3">
    <source>
        <dbReference type="ARBA" id="ARBA00001941"/>
    </source>
</evidence>
<comment type="cofactor">
    <cofactor evidence="4">
        <name>Zn(2+)</name>
        <dbReference type="ChEBI" id="CHEBI:29105"/>
    </cofactor>
</comment>
<keyword evidence="13" id="KW-0862">Zinc</keyword>
<comment type="catalytic activity">
    <reaction evidence="1 10 11">
        <text>D-ribulose 5-phosphate = D-xylulose 5-phosphate</text>
        <dbReference type="Rhea" id="RHEA:13677"/>
        <dbReference type="ChEBI" id="CHEBI:57737"/>
        <dbReference type="ChEBI" id="CHEBI:58121"/>
        <dbReference type="EC" id="5.1.3.1"/>
    </reaction>
</comment>
<dbReference type="GO" id="GO:0005737">
    <property type="term" value="C:cytoplasm"/>
    <property type="evidence" value="ECO:0007669"/>
    <property type="project" value="UniProtKB-ARBA"/>
</dbReference>
<comment type="cofactor">
    <cofactor evidence="5">
        <name>Fe(2+)</name>
        <dbReference type="ChEBI" id="CHEBI:29033"/>
    </cofactor>
</comment>
<comment type="cofactor">
    <cofactor evidence="3">
        <name>Co(2+)</name>
        <dbReference type="ChEBI" id="CHEBI:48828"/>
    </cofactor>
</comment>
<feature type="active site" description="Proton acceptor" evidence="10 12">
    <location>
        <position position="52"/>
    </location>
</feature>
<dbReference type="InterPro" id="IPR011060">
    <property type="entry name" value="RibuloseP-bd_barrel"/>
</dbReference>
<dbReference type="FunFam" id="3.20.20.70:FF:000004">
    <property type="entry name" value="Ribulose-phosphate 3-epimerase"/>
    <property type="match status" value="1"/>
</dbReference>
<feature type="binding site" evidence="10 13">
    <location>
        <position position="50"/>
    </location>
    <ligand>
        <name>a divalent metal cation</name>
        <dbReference type="ChEBI" id="CHEBI:60240"/>
    </ligand>
</feature>
<name>A0A538TME0_UNCEI</name>
<gene>
    <name evidence="10 15" type="primary">rpe</name>
    <name evidence="15" type="ORF">E6K79_07045</name>
</gene>